<keyword evidence="2" id="KW-1185">Reference proteome</keyword>
<dbReference type="SUPFAM" id="SSF81901">
    <property type="entry name" value="HCP-like"/>
    <property type="match status" value="1"/>
</dbReference>
<dbReference type="AlphaFoldDB" id="A0A917WR63"/>
<dbReference type="EMBL" id="BMPI01000010">
    <property type="protein sequence ID" value="GGM22754.1"/>
    <property type="molecule type" value="Genomic_DNA"/>
</dbReference>
<dbReference type="InterPro" id="IPR011717">
    <property type="entry name" value="TPR-4"/>
</dbReference>
<reference evidence="1" key="1">
    <citation type="journal article" date="2014" name="Int. J. Syst. Evol. Microbiol.">
        <title>Complete genome sequence of Corynebacterium casei LMG S-19264T (=DSM 44701T), isolated from a smear-ripened cheese.</title>
        <authorList>
            <consortium name="US DOE Joint Genome Institute (JGI-PGF)"/>
            <person name="Walter F."/>
            <person name="Albersmeier A."/>
            <person name="Kalinowski J."/>
            <person name="Ruckert C."/>
        </authorList>
    </citation>
    <scope>NUCLEOTIDE SEQUENCE</scope>
    <source>
        <strain evidence="1">JCM 19831</strain>
    </source>
</reference>
<sequence>MADNHPAAHPLEIGLDAVQSLEAFARACARLRVDRSYADLRRAARPRPLPAATLSDLLNAKSTPTRDTVITFLLACGLDGEAQRPWLTAWERVATAHQPRPASAVRVREARPRLLGVHAAIQIPGAAGELPPYVPRDLDADLRTALTAAAAQGGFVLLIGGSSVGKTRAVYEAVHATLPEWWLLHPDPGATPAIAAHAEAPTPRMVLWLDELQRYLNHPTGLPAGTLRRLITAGTVVVATLWPDEYNIRISRPRAGEPDPYANDRDLLGLAWSIEVPEMFSRAERRRGETLAGTDQRIRVALDTADAGFTQFLAAGPALIRRWTGGNCYDKAVMTAALDARRVGACQPVTSDFLEAAAPAYLTPAQQATAPPDWLDRALSYATTLVHGAAACLAPVPAGMGLIAGYVPADYLHQHALGTRRTTVLPDLVWTTLTTHHHPDDRLALAQNAERRGQPAHAIALYQRAADVSGSWFVNARLADALAGQGRVEEALQGLREHAATGDGNAAIRLADMLAKHGRINELHDRAGSGDGYAASWLADVLAKQGSVDKALQMLRDRAATGDGNAAIRLADVLARHGRIDELHDRAGSGDGYAAIRLADVLAKQGSVDKALQVLRDRAVAGDGDAAHWLADMLAGQGRIDEAIQILRDRAATGDGYAAVLLTDMLAGQGRIDEAIQILRDRAATGGTYAAFRLADVPVDVLAEQGRIDELRDRAAAGDGYAARRLADMLAGQGRIDEAIQILRDRAATGDGYAAVLLTDMLARQGRIDELRDEVAAGTFYAVESLRRLDQAG</sequence>
<proteinExistence type="predicted"/>
<gene>
    <name evidence="1" type="ORF">GCM10007977_024940</name>
</gene>
<protein>
    <submittedName>
        <fullName evidence="1">Uncharacterized protein</fullName>
    </submittedName>
</protein>
<comment type="caution">
    <text evidence="1">The sequence shown here is derived from an EMBL/GenBank/DDBJ whole genome shotgun (WGS) entry which is preliminary data.</text>
</comment>
<dbReference type="GO" id="GO:0042802">
    <property type="term" value="F:identical protein binding"/>
    <property type="evidence" value="ECO:0007669"/>
    <property type="project" value="InterPro"/>
</dbReference>
<dbReference type="Pfam" id="PF07721">
    <property type="entry name" value="TPR_4"/>
    <property type="match status" value="4"/>
</dbReference>
<dbReference type="InterPro" id="IPR011990">
    <property type="entry name" value="TPR-like_helical_dom_sf"/>
</dbReference>
<dbReference type="Gene3D" id="1.25.40.10">
    <property type="entry name" value="Tetratricopeptide repeat domain"/>
    <property type="match status" value="2"/>
</dbReference>
<dbReference type="Proteomes" id="UP000642070">
    <property type="component" value="Unassembled WGS sequence"/>
</dbReference>
<organism evidence="1 2">
    <name type="scientific">Dactylosporangium sucinum</name>
    <dbReference type="NCBI Taxonomy" id="1424081"/>
    <lineage>
        <taxon>Bacteria</taxon>
        <taxon>Bacillati</taxon>
        <taxon>Actinomycetota</taxon>
        <taxon>Actinomycetes</taxon>
        <taxon>Micromonosporales</taxon>
        <taxon>Micromonosporaceae</taxon>
        <taxon>Dactylosporangium</taxon>
    </lineage>
</organism>
<evidence type="ECO:0000313" key="2">
    <source>
        <dbReference type="Proteomes" id="UP000642070"/>
    </source>
</evidence>
<reference evidence="1" key="2">
    <citation type="submission" date="2020-09" db="EMBL/GenBank/DDBJ databases">
        <authorList>
            <person name="Sun Q."/>
            <person name="Ohkuma M."/>
        </authorList>
    </citation>
    <scope>NUCLEOTIDE SEQUENCE</scope>
    <source>
        <strain evidence="1">JCM 19831</strain>
    </source>
</reference>
<name>A0A917WR63_9ACTN</name>
<accession>A0A917WR63</accession>
<evidence type="ECO:0000313" key="1">
    <source>
        <dbReference type="EMBL" id="GGM22754.1"/>
    </source>
</evidence>